<reference evidence="11" key="1">
    <citation type="journal article" date="2016" name="Nat. Genet.">
        <title>The genome sequences of Arachis duranensis and Arachis ipaensis, the diploid ancestors of cultivated peanut.</title>
        <authorList>
            <person name="Bertioli D.J."/>
            <person name="Cannon S.B."/>
            <person name="Froenicke L."/>
            <person name="Huang G."/>
            <person name="Farmer A.D."/>
            <person name="Cannon E.K."/>
            <person name="Liu X."/>
            <person name="Gao D."/>
            <person name="Clevenger J."/>
            <person name="Dash S."/>
            <person name="Ren L."/>
            <person name="Moretzsohn M.C."/>
            <person name="Shirasawa K."/>
            <person name="Huang W."/>
            <person name="Vidigal B."/>
            <person name="Abernathy B."/>
            <person name="Chu Y."/>
            <person name="Niederhuth C.E."/>
            <person name="Umale P."/>
            <person name="Araujo A.C."/>
            <person name="Kozik A."/>
            <person name="Kim K.D."/>
            <person name="Burow M.D."/>
            <person name="Varshney R.K."/>
            <person name="Wang X."/>
            <person name="Zhang X."/>
            <person name="Barkley N."/>
            <person name="Guimaraes P.M."/>
            <person name="Isobe S."/>
            <person name="Guo B."/>
            <person name="Liao B."/>
            <person name="Stalker H.T."/>
            <person name="Schmitz R.J."/>
            <person name="Scheffler B.E."/>
            <person name="Leal-Bertioli S.C."/>
            <person name="Xun X."/>
            <person name="Jackson S.A."/>
            <person name="Michelmore R."/>
            <person name="Ozias-Akins P."/>
        </authorList>
    </citation>
    <scope>NUCLEOTIDE SEQUENCE [LARGE SCALE GENOMIC DNA]</scope>
    <source>
        <strain evidence="11">cv. V14167</strain>
    </source>
</reference>
<dbReference type="Gene3D" id="1.10.10.10">
    <property type="entry name" value="Winged helix-like DNA-binding domain superfamily/Winged helix DNA-binding domain"/>
    <property type="match status" value="1"/>
</dbReference>
<dbReference type="SUPFAM" id="SSF52047">
    <property type="entry name" value="RNI-like"/>
    <property type="match status" value="1"/>
</dbReference>
<evidence type="ECO:0000259" key="7">
    <source>
        <dbReference type="Pfam" id="PF18052"/>
    </source>
</evidence>
<dbReference type="InterPro" id="IPR042197">
    <property type="entry name" value="Apaf_helical"/>
</dbReference>
<dbReference type="Gene3D" id="1.20.5.4130">
    <property type="match status" value="1"/>
</dbReference>
<dbReference type="Pfam" id="PF25019">
    <property type="entry name" value="LRR_R13L1-DRL21"/>
    <property type="match status" value="1"/>
</dbReference>
<evidence type="ECO:0000313" key="12">
    <source>
        <dbReference type="RefSeq" id="XP_052113015.1"/>
    </source>
</evidence>
<dbReference type="InterPro" id="IPR056789">
    <property type="entry name" value="LRR_R13L1-DRL21"/>
</dbReference>
<dbReference type="InterPro" id="IPR055414">
    <property type="entry name" value="LRR_R13L4/SHOC2-like"/>
</dbReference>
<dbReference type="InterPro" id="IPR002182">
    <property type="entry name" value="NB-ARC"/>
</dbReference>
<dbReference type="Gene3D" id="3.40.50.300">
    <property type="entry name" value="P-loop containing nucleotide triphosphate hydrolases"/>
    <property type="match status" value="1"/>
</dbReference>
<evidence type="ECO:0000256" key="4">
    <source>
        <dbReference type="ARBA" id="ARBA00022821"/>
    </source>
</evidence>
<dbReference type="PANTHER" id="PTHR36766:SF51">
    <property type="entry name" value="DISEASE RESISTANCE RPP13-LIKE PROTEIN 1"/>
    <property type="match status" value="1"/>
</dbReference>
<dbReference type="InterPro" id="IPR041118">
    <property type="entry name" value="Rx_N"/>
</dbReference>
<keyword evidence="3" id="KW-0547">Nucleotide-binding</keyword>
<dbReference type="FunFam" id="1.10.10.10:FF:000322">
    <property type="entry name" value="Probable disease resistance protein At1g63360"/>
    <property type="match status" value="1"/>
</dbReference>
<dbReference type="AlphaFoldDB" id="A0A9C6WQ87"/>
<proteinExistence type="predicted"/>
<evidence type="ECO:0000256" key="1">
    <source>
        <dbReference type="ARBA" id="ARBA00022614"/>
    </source>
</evidence>
<dbReference type="GO" id="GO:0043531">
    <property type="term" value="F:ADP binding"/>
    <property type="evidence" value="ECO:0007669"/>
    <property type="project" value="InterPro"/>
</dbReference>
<evidence type="ECO:0000259" key="10">
    <source>
        <dbReference type="Pfam" id="PF25019"/>
    </source>
</evidence>
<dbReference type="SMART" id="SM00369">
    <property type="entry name" value="LRR_TYP"/>
    <property type="match status" value="3"/>
</dbReference>
<dbReference type="Proteomes" id="UP000515211">
    <property type="component" value="Chromosome 2"/>
</dbReference>
<dbReference type="Gene3D" id="1.10.8.430">
    <property type="entry name" value="Helical domain of apoptotic protease-activating factors"/>
    <property type="match status" value="1"/>
</dbReference>
<dbReference type="InterPro" id="IPR003591">
    <property type="entry name" value="Leu-rich_rpt_typical-subtyp"/>
</dbReference>
<dbReference type="Pfam" id="PF23598">
    <property type="entry name" value="LRR_14"/>
    <property type="match status" value="1"/>
</dbReference>
<dbReference type="RefSeq" id="XP_052113015.1">
    <property type="nucleotide sequence ID" value="XM_052257055.1"/>
</dbReference>
<dbReference type="Gene3D" id="3.80.10.10">
    <property type="entry name" value="Ribonuclease Inhibitor"/>
    <property type="match status" value="3"/>
</dbReference>
<dbReference type="SUPFAM" id="SSF52058">
    <property type="entry name" value="L domain-like"/>
    <property type="match status" value="1"/>
</dbReference>
<dbReference type="Pfam" id="PF00931">
    <property type="entry name" value="NB-ARC"/>
    <property type="match status" value="1"/>
</dbReference>
<dbReference type="CDD" id="cd14798">
    <property type="entry name" value="RX-CC_like"/>
    <property type="match status" value="1"/>
</dbReference>
<keyword evidence="11" id="KW-1185">Reference proteome</keyword>
<dbReference type="InterPro" id="IPR036388">
    <property type="entry name" value="WH-like_DNA-bd_sf"/>
</dbReference>
<keyword evidence="1" id="KW-0433">Leucine-rich repeat</keyword>
<dbReference type="GO" id="GO:0005524">
    <property type="term" value="F:ATP binding"/>
    <property type="evidence" value="ECO:0007669"/>
    <property type="project" value="UniProtKB-KW"/>
</dbReference>
<evidence type="ECO:0000259" key="9">
    <source>
        <dbReference type="Pfam" id="PF23598"/>
    </source>
</evidence>
<feature type="domain" description="R13L1/DRL21-like LRR repeat region" evidence="10">
    <location>
        <begin position="725"/>
        <end position="853"/>
    </location>
</feature>
<keyword evidence="5" id="KW-0067">ATP-binding</keyword>
<evidence type="ECO:0000313" key="11">
    <source>
        <dbReference type="Proteomes" id="UP000515211"/>
    </source>
</evidence>
<name>A0A9C6WQ87_ARADU</name>
<accession>A0A9C6WQ87</accession>
<feature type="domain" description="NB-ARC" evidence="6">
    <location>
        <begin position="171"/>
        <end position="335"/>
    </location>
</feature>
<evidence type="ECO:0000259" key="6">
    <source>
        <dbReference type="Pfam" id="PF00931"/>
    </source>
</evidence>
<dbReference type="GO" id="GO:0006952">
    <property type="term" value="P:defense response"/>
    <property type="evidence" value="ECO:0007669"/>
    <property type="project" value="UniProtKB-KW"/>
</dbReference>
<dbReference type="Pfam" id="PF18052">
    <property type="entry name" value="Rx_N"/>
    <property type="match status" value="1"/>
</dbReference>
<organism evidence="11 12">
    <name type="scientific">Arachis duranensis</name>
    <name type="common">Wild peanut</name>
    <dbReference type="NCBI Taxonomy" id="130453"/>
    <lineage>
        <taxon>Eukaryota</taxon>
        <taxon>Viridiplantae</taxon>
        <taxon>Streptophyta</taxon>
        <taxon>Embryophyta</taxon>
        <taxon>Tracheophyta</taxon>
        <taxon>Spermatophyta</taxon>
        <taxon>Magnoliopsida</taxon>
        <taxon>eudicotyledons</taxon>
        <taxon>Gunneridae</taxon>
        <taxon>Pentapetalae</taxon>
        <taxon>rosids</taxon>
        <taxon>fabids</taxon>
        <taxon>Fabales</taxon>
        <taxon>Fabaceae</taxon>
        <taxon>Papilionoideae</taxon>
        <taxon>50 kb inversion clade</taxon>
        <taxon>dalbergioids sensu lato</taxon>
        <taxon>Dalbergieae</taxon>
        <taxon>Pterocarpus clade</taxon>
        <taxon>Arachis</taxon>
    </lineage>
</organism>
<dbReference type="GO" id="GO:0051707">
    <property type="term" value="P:response to other organism"/>
    <property type="evidence" value="ECO:0007669"/>
    <property type="project" value="UniProtKB-ARBA"/>
</dbReference>
<dbReference type="InterPro" id="IPR027417">
    <property type="entry name" value="P-loop_NTPase"/>
</dbReference>
<dbReference type="GeneID" id="107475923"/>
<keyword evidence="4" id="KW-0611">Plant defense</keyword>
<keyword evidence="2" id="KW-0677">Repeat</keyword>
<dbReference type="InterPro" id="IPR058922">
    <property type="entry name" value="WHD_DRP"/>
</dbReference>
<feature type="domain" description="Disease resistance N-terminal" evidence="7">
    <location>
        <begin position="11"/>
        <end position="103"/>
    </location>
</feature>
<sequence length="1156" mass="131257">MAARFVGEAFLNSALGTIYDMLISPLLVNFIQRKKLNRKLVEKLETVLKAAHAVINDAERRQIEEEAVKDWLDRLKDAVYDAEDILDEVTTKAAIQKVQGNSLSRYVNLHSDGEIVTKIEEIIDALETIVNEKDGLGLKEIPVEDMSWRIPSTSLVGVHQIYGRDQDREAMVKLLLDVTNDGGISVIPMVGMGGIGKTTLAQMVYNDDQVKQKFDVKAWVCDGQEEFDVLKVTNAVMEATSSSCSSTELNTIQESLKKVLAGKKLLVVLDDMWSNNYDAWISFLKPFKSSNGAVMILVTTRLDSTADMVKTIPIYHLSLLGDDHCWSVFADHACLNSVESHSRSALEVVGRKIVKKCNGLALAAQTLGGLLRARKEVADWEFILRSEIWELPKKDSGILPALRISYHYLPSHLKRCFVYCSLFPKDYPFERDILVLLWMAEGLLQQPKSGSTLAEVGSKYFNDLVSRSFFQHSNTNKDLFVMHDLMHDLAIFYGGKFFSRNFELETADKHDACPRPRHLSYNDWIDDLLFSEILEVCGCLKNARTLLYVGSGVWDVSPGEYDPCRLLAQLKHLRVLSFQFLPLDDSISDLIHLRYLDLSYTPMVTLPESMSKLYNLQTLKLKGAYLEKLPSNMQDLVNLLHLDLSYTEIEVLPESLSELHNLQTLKLRECENLKKLPSKMKDLINLHHLDIEGTEIEEMPKRMSKLKDLQILCYYIVGEHEENGIGELGGLVNLQGLFSIKKLENVVDSSEAWKARMVDKKYISHLCLKWSSGEDSDIVDSQIEKDVLAKLEPHKDLKRLSLWGYRGTMFPDWVGQSSYHNMTKLELLGCRNCWVLPSLGQLPSLKRLEISRCEKLKMIGGSFYKDDGTHHHQETPFRSLKHLSFFYMPCWEEWESFECDEDDAPFPQLEHLSIVNCPKLRGDLPTFLPSLKSLWIEECEELGSYLPRAPMLCHLQIYGTKEARIRELPLSMLQTLSVDGGQPVEYVFDAMNHTQPTSLAELRILNCSSAISFPGDSLPPSLQELSIKDCKNVEFPMQQQQHESLTSLEIDNSCDSLTSFPLSAFPNLRSFIIARRENLTSLEELSQSQSLRELRVEECSKLENIRLPASLSRLFIIKCGLLGEGIERKDPNIWPSISHTPHIFVNGRSICNDSTS</sequence>
<dbReference type="InterPro" id="IPR032675">
    <property type="entry name" value="LRR_dom_sf"/>
</dbReference>
<evidence type="ECO:0000259" key="8">
    <source>
        <dbReference type="Pfam" id="PF23559"/>
    </source>
</evidence>
<dbReference type="InterPro" id="IPR038005">
    <property type="entry name" value="RX-like_CC"/>
</dbReference>
<dbReference type="Pfam" id="PF23559">
    <property type="entry name" value="WHD_DRP"/>
    <property type="match status" value="1"/>
</dbReference>
<evidence type="ECO:0000256" key="2">
    <source>
        <dbReference type="ARBA" id="ARBA00022737"/>
    </source>
</evidence>
<evidence type="ECO:0000256" key="3">
    <source>
        <dbReference type="ARBA" id="ARBA00022741"/>
    </source>
</evidence>
<reference evidence="12" key="2">
    <citation type="submission" date="2025-08" db="UniProtKB">
        <authorList>
            <consortium name="RefSeq"/>
        </authorList>
    </citation>
    <scope>IDENTIFICATION</scope>
    <source>
        <tissue evidence="12">Whole plant</tissue>
    </source>
</reference>
<dbReference type="PRINTS" id="PR00364">
    <property type="entry name" value="DISEASERSIST"/>
</dbReference>
<gene>
    <name evidence="12" type="primary">LOC107475923</name>
</gene>
<protein>
    <submittedName>
        <fullName evidence="12">Disease resistance RPP13-like protein 1 isoform X2</fullName>
    </submittedName>
</protein>
<feature type="domain" description="Disease resistance R13L4/SHOC-2-like LRR" evidence="9">
    <location>
        <begin position="567"/>
        <end position="642"/>
    </location>
</feature>
<feature type="domain" description="Disease resistance protein winged helix" evidence="8">
    <location>
        <begin position="422"/>
        <end position="490"/>
    </location>
</feature>
<dbReference type="SUPFAM" id="SSF52540">
    <property type="entry name" value="P-loop containing nucleoside triphosphate hydrolases"/>
    <property type="match status" value="1"/>
</dbReference>
<dbReference type="PANTHER" id="PTHR36766">
    <property type="entry name" value="PLANT BROAD-SPECTRUM MILDEW RESISTANCE PROTEIN RPW8"/>
    <property type="match status" value="1"/>
</dbReference>
<evidence type="ECO:0000256" key="5">
    <source>
        <dbReference type="ARBA" id="ARBA00022840"/>
    </source>
</evidence>